<protein>
    <submittedName>
        <fullName evidence="2">Uncharacterized protein</fullName>
    </submittedName>
</protein>
<dbReference type="AlphaFoldDB" id="A0A8S9UAW4"/>
<dbReference type="EMBL" id="JAACNO010001911">
    <property type="protein sequence ID" value="KAF4136687.1"/>
    <property type="molecule type" value="Genomic_DNA"/>
</dbReference>
<feature type="compositionally biased region" description="Polar residues" evidence="1">
    <location>
        <begin position="45"/>
        <end position="58"/>
    </location>
</feature>
<sequence length="173" mass="18022">MDGKFEGQHDHEGLVASLAQGAEKGAEIRKKETTDKQGGWLTAGAKQSNVRGGTTQEKGSGGNGVQQQPKRPSSWRDSGQTKGSGGASGTRNTAREHTSRGDGTIGVHTANRDKVSSSSKGTTIPATQGDSPAIDDRRAPNGQSTQGKMAGRANGLAEGEIRESDKLLGCWEH</sequence>
<organism evidence="2 3">
    <name type="scientific">Phytophthora infestans</name>
    <name type="common">Potato late blight agent</name>
    <name type="synonym">Botrytis infestans</name>
    <dbReference type="NCBI Taxonomy" id="4787"/>
    <lineage>
        <taxon>Eukaryota</taxon>
        <taxon>Sar</taxon>
        <taxon>Stramenopiles</taxon>
        <taxon>Oomycota</taxon>
        <taxon>Peronosporomycetes</taxon>
        <taxon>Peronosporales</taxon>
        <taxon>Peronosporaceae</taxon>
        <taxon>Phytophthora</taxon>
    </lineage>
</organism>
<name>A0A8S9UAW4_PHYIN</name>
<feature type="compositionally biased region" description="Basic and acidic residues" evidence="1">
    <location>
        <begin position="159"/>
        <end position="173"/>
    </location>
</feature>
<feature type="region of interest" description="Disordered" evidence="1">
    <location>
        <begin position="1"/>
        <end position="173"/>
    </location>
</feature>
<evidence type="ECO:0000256" key="1">
    <source>
        <dbReference type="SAM" id="MobiDB-lite"/>
    </source>
</evidence>
<accession>A0A8S9UAW4</accession>
<feature type="compositionally biased region" description="Polar residues" evidence="1">
    <location>
        <begin position="116"/>
        <end position="130"/>
    </location>
</feature>
<feature type="compositionally biased region" description="Basic and acidic residues" evidence="1">
    <location>
        <begin position="1"/>
        <end position="13"/>
    </location>
</feature>
<proteinExistence type="predicted"/>
<feature type="compositionally biased region" description="Polar residues" evidence="1">
    <location>
        <begin position="65"/>
        <end position="81"/>
    </location>
</feature>
<evidence type="ECO:0000313" key="3">
    <source>
        <dbReference type="Proteomes" id="UP000704712"/>
    </source>
</evidence>
<comment type="caution">
    <text evidence="2">The sequence shown here is derived from an EMBL/GenBank/DDBJ whole genome shotgun (WGS) entry which is preliminary data.</text>
</comment>
<gene>
    <name evidence="2" type="ORF">GN958_ATG14113</name>
</gene>
<dbReference type="Proteomes" id="UP000704712">
    <property type="component" value="Unassembled WGS sequence"/>
</dbReference>
<feature type="compositionally biased region" description="Basic and acidic residues" evidence="1">
    <location>
        <begin position="24"/>
        <end position="35"/>
    </location>
</feature>
<reference evidence="2" key="1">
    <citation type="submission" date="2020-03" db="EMBL/GenBank/DDBJ databases">
        <title>Hybrid Assembly of Korean Phytophthora infestans isolates.</title>
        <authorList>
            <person name="Prokchorchik M."/>
            <person name="Lee Y."/>
            <person name="Seo J."/>
            <person name="Cho J.-H."/>
            <person name="Park Y.-E."/>
            <person name="Jang D.-C."/>
            <person name="Im J.-S."/>
            <person name="Choi J.-G."/>
            <person name="Park H.-J."/>
            <person name="Lee G.-B."/>
            <person name="Lee Y.-G."/>
            <person name="Hong S.-Y."/>
            <person name="Cho K."/>
            <person name="Sohn K.H."/>
        </authorList>
    </citation>
    <scope>NUCLEOTIDE SEQUENCE</scope>
    <source>
        <strain evidence="2">KR_2_A2</strain>
    </source>
</reference>
<evidence type="ECO:0000313" key="2">
    <source>
        <dbReference type="EMBL" id="KAF4136687.1"/>
    </source>
</evidence>